<dbReference type="Pfam" id="PF04054">
    <property type="entry name" value="Not1"/>
    <property type="match status" value="1"/>
</dbReference>
<accession>A0A067SDG2</accession>
<dbReference type="AlphaFoldDB" id="A0A067SDG2"/>
<dbReference type="HOGENOM" id="CLU_1214849_0_0_1"/>
<dbReference type="EMBL" id="KL142432">
    <property type="protein sequence ID" value="KDR65804.1"/>
    <property type="molecule type" value="Genomic_DNA"/>
</dbReference>
<reference evidence="3" key="1">
    <citation type="journal article" date="2014" name="Proc. Natl. Acad. Sci. U.S.A.">
        <title>Extensive sampling of basidiomycete genomes demonstrates inadequacy of the white-rot/brown-rot paradigm for wood decay fungi.</title>
        <authorList>
            <person name="Riley R."/>
            <person name="Salamov A.A."/>
            <person name="Brown D.W."/>
            <person name="Nagy L.G."/>
            <person name="Floudas D."/>
            <person name="Held B.W."/>
            <person name="Levasseur A."/>
            <person name="Lombard V."/>
            <person name="Morin E."/>
            <person name="Otillar R."/>
            <person name="Lindquist E.A."/>
            <person name="Sun H."/>
            <person name="LaButti K.M."/>
            <person name="Schmutz J."/>
            <person name="Jabbour D."/>
            <person name="Luo H."/>
            <person name="Baker S.E."/>
            <person name="Pisabarro A.G."/>
            <person name="Walton J.D."/>
            <person name="Blanchette R.A."/>
            <person name="Henrissat B."/>
            <person name="Martin F."/>
            <person name="Cullen D."/>
            <person name="Hibbett D.S."/>
            <person name="Grigoriev I.V."/>
        </authorList>
    </citation>
    <scope>NUCLEOTIDE SEQUENCE [LARGE SCALE GENOMIC DNA]</scope>
    <source>
        <strain evidence="3">CBS 339.88</strain>
    </source>
</reference>
<dbReference type="Proteomes" id="UP000027222">
    <property type="component" value="Unassembled WGS sequence"/>
</dbReference>
<feature type="domain" description="CCR4-Not complex component Not1 C-terminal" evidence="1">
    <location>
        <begin position="128"/>
        <end position="220"/>
    </location>
</feature>
<dbReference type="Gene3D" id="1.25.40.790">
    <property type="match status" value="1"/>
</dbReference>
<dbReference type="STRING" id="685588.A0A067SDG2"/>
<gene>
    <name evidence="2" type="ORF">GALMADRAFT_148387</name>
</gene>
<keyword evidence="3" id="KW-1185">Reference proteome</keyword>
<protein>
    <recommendedName>
        <fullName evidence="1">CCR4-Not complex component Not1 C-terminal domain-containing protein</fullName>
    </recommendedName>
</protein>
<evidence type="ECO:0000259" key="1">
    <source>
        <dbReference type="Pfam" id="PF04054"/>
    </source>
</evidence>
<evidence type="ECO:0000313" key="2">
    <source>
        <dbReference type="EMBL" id="KDR65804.1"/>
    </source>
</evidence>
<evidence type="ECO:0000313" key="3">
    <source>
        <dbReference type="Proteomes" id="UP000027222"/>
    </source>
</evidence>
<organism evidence="2 3">
    <name type="scientific">Galerina marginata (strain CBS 339.88)</name>
    <dbReference type="NCBI Taxonomy" id="685588"/>
    <lineage>
        <taxon>Eukaryota</taxon>
        <taxon>Fungi</taxon>
        <taxon>Dikarya</taxon>
        <taxon>Basidiomycota</taxon>
        <taxon>Agaricomycotina</taxon>
        <taxon>Agaricomycetes</taxon>
        <taxon>Agaricomycetidae</taxon>
        <taxon>Agaricales</taxon>
        <taxon>Agaricineae</taxon>
        <taxon>Strophariaceae</taxon>
        <taxon>Galerina</taxon>
    </lineage>
</organism>
<sequence length="228" mass="26163">MKLGAPECDVCDVPKQPQSWSMVLSNHVYVWPVVVQFSFIQRLRRYRIVSTFSVQSLRNVFPETTLLLAFLYHLCRMHLPNHSSGFWNNTEQTSKCAKIASSGLLFVPFVRTGGSGLAQSQRSTASAPKLLLFENREAVRIPQTTHILIQILSSVLERRRFTGSSPKSLSRRLELLLALLRNFPKFLREYYFTLGDVITPRRFQRSNTVLSTFPYNRSPRPTPSPCRT</sequence>
<name>A0A067SDG2_GALM3</name>
<proteinExistence type="predicted"/>
<dbReference type="InterPro" id="IPR007196">
    <property type="entry name" value="CCR4-Not_Not1_C"/>
</dbReference>